<dbReference type="Gene3D" id="3.15.10.30">
    <property type="entry name" value="Haemolymph juvenile hormone binding protein"/>
    <property type="match status" value="1"/>
</dbReference>
<feature type="region of interest" description="Disordered" evidence="1">
    <location>
        <begin position="472"/>
        <end position="493"/>
    </location>
</feature>
<dbReference type="Pfam" id="PF16984">
    <property type="entry name" value="Grp7_allergen"/>
    <property type="match status" value="1"/>
</dbReference>
<dbReference type="GO" id="GO:0008289">
    <property type="term" value="F:lipid binding"/>
    <property type="evidence" value="ECO:0007669"/>
    <property type="project" value="InterPro"/>
</dbReference>
<dbReference type="PANTHER" id="PTHR11008">
    <property type="entry name" value="PROTEIN TAKEOUT-LIKE PROTEIN"/>
    <property type="match status" value="1"/>
</dbReference>
<proteinExistence type="predicted"/>
<dbReference type="Proteomes" id="UP000694925">
    <property type="component" value="Unplaced"/>
</dbReference>
<accession>A0AAJ7SA47</accession>
<evidence type="ECO:0000256" key="2">
    <source>
        <dbReference type="SAM" id="SignalP"/>
    </source>
</evidence>
<evidence type="ECO:0000313" key="3">
    <source>
        <dbReference type="Proteomes" id="UP000694925"/>
    </source>
</evidence>
<dbReference type="InterPro" id="IPR038606">
    <property type="entry name" value="To_sf"/>
</dbReference>
<feature type="chain" id="PRO_5042568627" evidence="2">
    <location>
        <begin position="46"/>
        <end position="493"/>
    </location>
</feature>
<dbReference type="Gene3D" id="3.15.10.50">
    <property type="match status" value="1"/>
</dbReference>
<feature type="compositionally biased region" description="Acidic residues" evidence="1">
    <location>
        <begin position="477"/>
        <end position="493"/>
    </location>
</feature>
<dbReference type="InterPro" id="IPR020234">
    <property type="entry name" value="Mite_allergen_group-7"/>
</dbReference>
<keyword evidence="3" id="KW-1185">Reference proteome</keyword>
<dbReference type="InterPro" id="IPR017943">
    <property type="entry name" value="Bactericidal_perm-incr_a/b_dom"/>
</dbReference>
<keyword evidence="2" id="KW-0732">Signal</keyword>
<protein>
    <submittedName>
        <fullName evidence="4">Uncharacterized protein LOC108629823</fullName>
    </submittedName>
</protein>
<dbReference type="SUPFAM" id="SSF55394">
    <property type="entry name" value="Bactericidal permeability-increasing protein, BPI"/>
    <property type="match status" value="1"/>
</dbReference>
<dbReference type="AlphaFoldDB" id="A0AAJ7SA47"/>
<dbReference type="KEGG" id="ccal:108629823"/>
<dbReference type="Pfam" id="PF06585">
    <property type="entry name" value="JHBP"/>
    <property type="match status" value="1"/>
</dbReference>
<dbReference type="PANTHER" id="PTHR11008:SF13">
    <property type="entry name" value="FI04421P"/>
    <property type="match status" value="1"/>
</dbReference>
<feature type="signal peptide" evidence="2">
    <location>
        <begin position="1"/>
        <end position="45"/>
    </location>
</feature>
<dbReference type="InterPro" id="IPR038602">
    <property type="entry name" value="Mite_allergen_7_sf"/>
</dbReference>
<reference evidence="4" key="1">
    <citation type="submission" date="2025-08" db="UniProtKB">
        <authorList>
            <consortium name="RefSeq"/>
        </authorList>
    </citation>
    <scope>IDENTIFICATION</scope>
    <source>
        <tissue evidence="4">Whole body</tissue>
    </source>
</reference>
<dbReference type="GeneID" id="108629823"/>
<evidence type="ECO:0000313" key="4">
    <source>
        <dbReference type="RefSeq" id="XP_026673399.1"/>
    </source>
</evidence>
<sequence length="493" mass="54957">MRGPINYGSFSPLFLATLSMSRPEMHSSKLLLVLFCFLAIGRCDASKSGGENDTAAEIAAGEKRLGDHIRAILKHYQQDDPIGLPGAPIPDPMPVPDMKHSFSMYTMNFKHVNVYGLSKFRIVHVESELALMQVAVALSIETLDIRGLYTLSSWLSRSAGNFTVKLTGVNVQGIARLEVASDGKLQAQNIDMDLTFQKIDMDFKNLGFLASVLQGVINSVGTFIFDSIKPLILKEVNTNIRGEVNKQISQLPQYFPNSISPFDMAVAEARRQVSQMGYDPFKVKDYSQSAGMFTVTSTHTWITGLASFYRMGNITLSMENRTVYATIDIGTQEIEGRTHWEISVIGGFLSRAGTVSFTVQYLRVQIKLSQPLDTRKKPSVEELDLELGNIQTRVHGAGTIDYLMEASVNILPNLLRYQIMDAIEGPLKRRIQAELTKVDVEKLIYEKIPDIEEQARYLQGIVPPEETVLEQPMSALDMDEQPFSESEEDRGPS</sequence>
<dbReference type="SMART" id="SM00700">
    <property type="entry name" value="JHBP"/>
    <property type="match status" value="1"/>
</dbReference>
<evidence type="ECO:0000256" key="1">
    <source>
        <dbReference type="SAM" id="MobiDB-lite"/>
    </source>
</evidence>
<dbReference type="InterPro" id="IPR010562">
    <property type="entry name" value="Haemolymph_juvenile_hormone-bd"/>
</dbReference>
<dbReference type="RefSeq" id="XP_026673399.1">
    <property type="nucleotide sequence ID" value="XM_026817598.1"/>
</dbReference>
<organism evidence="3 4">
    <name type="scientific">Ceratina calcarata</name>
    <dbReference type="NCBI Taxonomy" id="156304"/>
    <lineage>
        <taxon>Eukaryota</taxon>
        <taxon>Metazoa</taxon>
        <taxon>Ecdysozoa</taxon>
        <taxon>Arthropoda</taxon>
        <taxon>Hexapoda</taxon>
        <taxon>Insecta</taxon>
        <taxon>Pterygota</taxon>
        <taxon>Neoptera</taxon>
        <taxon>Endopterygota</taxon>
        <taxon>Hymenoptera</taxon>
        <taxon>Apocrita</taxon>
        <taxon>Aculeata</taxon>
        <taxon>Apoidea</taxon>
        <taxon>Anthophila</taxon>
        <taxon>Apidae</taxon>
        <taxon>Ceratina</taxon>
        <taxon>Zadontomerus</taxon>
    </lineage>
</organism>
<gene>
    <name evidence="4" type="primary">LOC108629823</name>
</gene>
<name>A0AAJ7SA47_9HYME</name>